<comment type="similarity">
    <text evidence="1">Belongs to the CapA family.</text>
</comment>
<evidence type="ECO:0000256" key="2">
    <source>
        <dbReference type="SAM" id="SignalP"/>
    </source>
</evidence>
<dbReference type="SUPFAM" id="SSF56300">
    <property type="entry name" value="Metallo-dependent phosphatases"/>
    <property type="match status" value="1"/>
</dbReference>
<feature type="signal peptide" evidence="2">
    <location>
        <begin position="1"/>
        <end position="18"/>
    </location>
</feature>
<name>A0ABS2GBY5_9FIRM</name>
<dbReference type="PANTHER" id="PTHR33393:SF12">
    <property type="entry name" value="CAPSULE BIOSYNTHESIS PROTEIN CAPA"/>
    <property type="match status" value="1"/>
</dbReference>
<dbReference type="CDD" id="cd07381">
    <property type="entry name" value="MPP_CapA"/>
    <property type="match status" value="1"/>
</dbReference>
<dbReference type="InterPro" id="IPR029052">
    <property type="entry name" value="Metallo-depent_PP-like"/>
</dbReference>
<feature type="domain" description="Capsule synthesis protein CapA" evidence="3">
    <location>
        <begin position="41"/>
        <end position="289"/>
    </location>
</feature>
<dbReference type="Proteomes" id="UP000729290">
    <property type="component" value="Unassembled WGS sequence"/>
</dbReference>
<dbReference type="PANTHER" id="PTHR33393">
    <property type="entry name" value="POLYGLUTAMINE SYNTHESIS ACCESSORY PROTEIN RV0574C-RELATED"/>
    <property type="match status" value="1"/>
</dbReference>
<dbReference type="EMBL" id="JACSNV010000012">
    <property type="protein sequence ID" value="MBM6878298.1"/>
    <property type="molecule type" value="Genomic_DNA"/>
</dbReference>
<organism evidence="4 5">
    <name type="scientific">Anaerotignum lactatifermentans</name>
    <dbReference type="NCBI Taxonomy" id="160404"/>
    <lineage>
        <taxon>Bacteria</taxon>
        <taxon>Bacillati</taxon>
        <taxon>Bacillota</taxon>
        <taxon>Clostridia</taxon>
        <taxon>Lachnospirales</taxon>
        <taxon>Anaerotignaceae</taxon>
        <taxon>Anaerotignum</taxon>
    </lineage>
</organism>
<protein>
    <submittedName>
        <fullName evidence="4">CapA family protein</fullName>
    </submittedName>
</protein>
<evidence type="ECO:0000313" key="5">
    <source>
        <dbReference type="Proteomes" id="UP000729290"/>
    </source>
</evidence>
<dbReference type="Gene3D" id="3.60.21.10">
    <property type="match status" value="1"/>
</dbReference>
<feature type="chain" id="PRO_5046110087" evidence="2">
    <location>
        <begin position="19"/>
        <end position="393"/>
    </location>
</feature>
<proteinExistence type="inferred from homology"/>
<dbReference type="InterPro" id="IPR052169">
    <property type="entry name" value="CW_Biosynth-Accessory"/>
</dbReference>
<evidence type="ECO:0000256" key="1">
    <source>
        <dbReference type="ARBA" id="ARBA00005662"/>
    </source>
</evidence>
<accession>A0ABS2GBY5</accession>
<evidence type="ECO:0000313" key="4">
    <source>
        <dbReference type="EMBL" id="MBM6878298.1"/>
    </source>
</evidence>
<sequence length="393" mass="44511">MKKRVFILGLLAALFCLGGCEKEAEYTASAGASSPVVKEVTMAVVGDIMVHDYQYNEAYDAATDTYNFMHNFQDVKRFFEGYDFVIGNLELTFGGTDRPYSSYPCFNTPDSFLDAVKDAGFNLLTTANNHSMDTGAQGVLRTLSLLDEYGIDHVGTYASQEERDQIYTKEVNGITFAFVSATYGTNGIPVPEDYLVNRLEDPQFLADISRAQEMADIVVVMPHMGNEYETYPRDVFVEWADKMFEAGADIVLASHPHVLQPMEYRQVDHGDGVHDGFIIYSLGNFISSQTTPPRNASIVLHITVEQTADYTPNVKEVSFVPIWTQFRNAANEDHFMVRSVYEMITLPESERYDVVRPKDYQRLLEIHEETACFLLDRDIPLEEIQEEYVFPKP</sequence>
<keyword evidence="5" id="KW-1185">Reference proteome</keyword>
<dbReference type="SMART" id="SM00854">
    <property type="entry name" value="PGA_cap"/>
    <property type="match status" value="1"/>
</dbReference>
<evidence type="ECO:0000259" key="3">
    <source>
        <dbReference type="SMART" id="SM00854"/>
    </source>
</evidence>
<dbReference type="InterPro" id="IPR019079">
    <property type="entry name" value="Capsule_synth_CapA"/>
</dbReference>
<dbReference type="RefSeq" id="WP_205134050.1">
    <property type="nucleotide sequence ID" value="NZ_JACSNT010000012.1"/>
</dbReference>
<gene>
    <name evidence="4" type="ORF">H9X83_09035</name>
</gene>
<comment type="caution">
    <text evidence="4">The sequence shown here is derived from an EMBL/GenBank/DDBJ whole genome shotgun (WGS) entry which is preliminary data.</text>
</comment>
<keyword evidence="2" id="KW-0732">Signal</keyword>
<dbReference type="Pfam" id="PF09587">
    <property type="entry name" value="PGA_cap"/>
    <property type="match status" value="1"/>
</dbReference>
<reference evidence="4 5" key="1">
    <citation type="journal article" date="2021" name="Sci. Rep.">
        <title>The distribution of antibiotic resistance genes in chicken gut microbiota commensals.</title>
        <authorList>
            <person name="Juricova H."/>
            <person name="Matiasovicova J."/>
            <person name="Kubasova T."/>
            <person name="Cejkova D."/>
            <person name="Rychlik I."/>
        </authorList>
    </citation>
    <scope>NUCLEOTIDE SEQUENCE [LARGE SCALE GENOMIC DNA]</scope>
    <source>
        <strain evidence="4 5">An431b</strain>
    </source>
</reference>